<dbReference type="InterPro" id="IPR000525">
    <property type="entry name" value="Initiator_Rep_WH1"/>
</dbReference>
<dbReference type="SUPFAM" id="SSF46785">
    <property type="entry name" value="Winged helix' DNA-binding domain"/>
    <property type="match status" value="1"/>
</dbReference>
<dbReference type="GO" id="GO:0003887">
    <property type="term" value="F:DNA-directed DNA polymerase activity"/>
    <property type="evidence" value="ECO:0007669"/>
    <property type="project" value="InterPro"/>
</dbReference>
<feature type="domain" description="Initiator Rep protein WH1" evidence="2">
    <location>
        <begin position="72"/>
        <end position="202"/>
    </location>
</feature>
<evidence type="ECO:0000256" key="1">
    <source>
        <dbReference type="ARBA" id="ARBA00038283"/>
    </source>
</evidence>
<comment type="similarity">
    <text evidence="1">Belongs to the initiator RepB protein family.</text>
</comment>
<dbReference type="GO" id="GO:0006270">
    <property type="term" value="P:DNA replication initiation"/>
    <property type="evidence" value="ECO:0007669"/>
    <property type="project" value="InterPro"/>
</dbReference>
<comment type="caution">
    <text evidence="3">The sequence shown here is derived from an EMBL/GenBank/DDBJ whole genome shotgun (WGS) entry which is preliminary data.</text>
</comment>
<organism evidence="3 4">
    <name type="scientific">Rhizobium soli</name>
    <dbReference type="NCBI Taxonomy" id="424798"/>
    <lineage>
        <taxon>Bacteria</taxon>
        <taxon>Pseudomonadati</taxon>
        <taxon>Pseudomonadota</taxon>
        <taxon>Alphaproteobacteria</taxon>
        <taxon>Hyphomicrobiales</taxon>
        <taxon>Rhizobiaceae</taxon>
        <taxon>Rhizobium/Agrobacterium group</taxon>
        <taxon>Rhizobium</taxon>
    </lineage>
</organism>
<evidence type="ECO:0000259" key="2">
    <source>
        <dbReference type="Pfam" id="PF01051"/>
    </source>
</evidence>
<dbReference type="EMBL" id="JACHBU010000012">
    <property type="protein sequence ID" value="MBB6510942.1"/>
    <property type="molecule type" value="Genomic_DNA"/>
</dbReference>
<protein>
    <recommendedName>
        <fullName evidence="2">Initiator Rep protein WH1 domain-containing protein</fullName>
    </recommendedName>
</protein>
<gene>
    <name evidence="3" type="ORF">F4695_004334</name>
</gene>
<accession>A0A7X0JQA2</accession>
<evidence type="ECO:0000313" key="4">
    <source>
        <dbReference type="Proteomes" id="UP000585437"/>
    </source>
</evidence>
<proteinExistence type="inferred from homology"/>
<sequence>MPVSDNRFFHRRTRAKKNVLTGADRRGYQGSREAMTDYFTGVEQPRVERAAVMIRTMKFIRSGEHKAPAAGMTAKSHALYEFLMASARIELSEKELFSVTVADAKAYLGIQHCGRLREYVEAINNTEVTYDFRIKGYARSQPVPLLSCSFETDEKTDEQRIAYSMPSPVRDVILKSRQYAMLEINAFRNFSCKYTARLYPRLALLAGMDIRKSLVYRPEELAEQLGWVWTGKFHFGNFFNRVMKPVLEDLRHVYRFRVSYDVKQGSGRGSPIAEIVLSVTRATKKLREYPKATISDFELQFIRAYDLHIPPRIRPSEDLLRHAASKTGLEALDIQNRWKDAYKRIAANPDAPIGRSGTVTGHYILLALAGPRGVGEAFETWIEDYEPPILVAGQTAIVDADDVAAPVIYAPSPRSRSRIELAKEEAERVLHALNGFDPSGAYRPKFPISAFYFESYCDPDIPIWAWIDASQNVAAALGVLAQAELDTLKIHLRRMMSAIATQDFAKVEEIACEILSEARLAPARPRFPKRQGNSSIIGNDEAIACNSGCVDLESADALGH</sequence>
<evidence type="ECO:0000313" key="3">
    <source>
        <dbReference type="EMBL" id="MBB6510942.1"/>
    </source>
</evidence>
<name>A0A7X0JQA2_9HYPH</name>
<dbReference type="Pfam" id="PF01051">
    <property type="entry name" value="Rep3_N"/>
    <property type="match status" value="1"/>
</dbReference>
<dbReference type="Proteomes" id="UP000585437">
    <property type="component" value="Unassembled WGS sequence"/>
</dbReference>
<dbReference type="InterPro" id="IPR036390">
    <property type="entry name" value="WH_DNA-bd_sf"/>
</dbReference>
<dbReference type="RefSeq" id="WP_184655980.1">
    <property type="nucleotide sequence ID" value="NZ_JACHBU010000012.1"/>
</dbReference>
<dbReference type="AlphaFoldDB" id="A0A7X0JQA2"/>
<keyword evidence="4" id="KW-1185">Reference proteome</keyword>
<reference evidence="3 4" key="1">
    <citation type="submission" date="2020-08" db="EMBL/GenBank/DDBJ databases">
        <title>The Agave Microbiome: Exploring the role of microbial communities in plant adaptations to desert environments.</title>
        <authorList>
            <person name="Partida-Martinez L.P."/>
        </authorList>
    </citation>
    <scope>NUCLEOTIDE SEQUENCE [LARGE SCALE GENOMIC DNA]</scope>
    <source>
        <strain evidence="3 4">AS3.12</strain>
    </source>
</reference>